<evidence type="ECO:0000313" key="1">
    <source>
        <dbReference type="EMBL" id="CDW38347.1"/>
    </source>
</evidence>
<feature type="non-terminal residue" evidence="1">
    <location>
        <position position="38"/>
    </location>
</feature>
<accession>A0A0K2UKB7</accession>
<organism evidence="1">
    <name type="scientific">Lepeophtheirus salmonis</name>
    <name type="common">Salmon louse</name>
    <name type="synonym">Caligus salmonis</name>
    <dbReference type="NCBI Taxonomy" id="72036"/>
    <lineage>
        <taxon>Eukaryota</taxon>
        <taxon>Metazoa</taxon>
        <taxon>Ecdysozoa</taxon>
        <taxon>Arthropoda</taxon>
        <taxon>Crustacea</taxon>
        <taxon>Multicrustacea</taxon>
        <taxon>Hexanauplia</taxon>
        <taxon>Copepoda</taxon>
        <taxon>Siphonostomatoida</taxon>
        <taxon>Caligidae</taxon>
        <taxon>Lepeophtheirus</taxon>
    </lineage>
</organism>
<dbReference type="EMBL" id="HACA01020986">
    <property type="protein sequence ID" value="CDW38347.1"/>
    <property type="molecule type" value="Transcribed_RNA"/>
</dbReference>
<name>A0A0K2UKB7_LEPSM</name>
<protein>
    <submittedName>
        <fullName evidence="1">Uncharacterized protein</fullName>
    </submittedName>
</protein>
<reference evidence="1" key="1">
    <citation type="submission" date="2014-05" db="EMBL/GenBank/DDBJ databases">
        <authorList>
            <person name="Chronopoulou M."/>
        </authorList>
    </citation>
    <scope>NUCLEOTIDE SEQUENCE</scope>
    <source>
        <tissue evidence="1">Whole organism</tissue>
    </source>
</reference>
<proteinExistence type="predicted"/>
<sequence>MKNQLKDDASFLKQHLKIFAISDVAERPPLLLILKNSA</sequence>
<dbReference type="AlphaFoldDB" id="A0A0K2UKB7"/>